<proteinExistence type="predicted"/>
<sequence length="163" mass="18305">MREIFAWLKPDRGTESFALKLIVYAREYDQYNFGLGRNGLGDFLLLSLVLEKLIQLLAGCALDQPELPQQESKISVIVELLSKDIYSDAILRDLENVVFQPRLQLLVPGESIPEGLYQRVCDKVLNSVLDTLTSDCVVKLQAKRTRAMGESTSNRLDDCAVLS</sequence>
<protein>
    <submittedName>
        <fullName evidence="1">Uncharacterized protein</fullName>
    </submittedName>
</protein>
<gene>
    <name evidence="1" type="ORF">NDN08_005540</name>
</gene>
<evidence type="ECO:0000313" key="2">
    <source>
        <dbReference type="Proteomes" id="UP001157974"/>
    </source>
</evidence>
<reference evidence="1 2" key="1">
    <citation type="journal article" date="2023" name="Nat. Commun.">
        <title>Origin of minicircular mitochondrial genomes in red algae.</title>
        <authorList>
            <person name="Lee Y."/>
            <person name="Cho C.H."/>
            <person name="Lee Y.M."/>
            <person name="Park S.I."/>
            <person name="Yang J.H."/>
            <person name="West J.A."/>
            <person name="Bhattacharya D."/>
            <person name="Yoon H.S."/>
        </authorList>
    </citation>
    <scope>NUCLEOTIDE SEQUENCE [LARGE SCALE GENOMIC DNA]</scope>
    <source>
        <strain evidence="1 2">CCMP1338</strain>
        <tissue evidence="1">Whole cell</tissue>
    </source>
</reference>
<organism evidence="1 2">
    <name type="scientific">Rhodosorus marinus</name>
    <dbReference type="NCBI Taxonomy" id="101924"/>
    <lineage>
        <taxon>Eukaryota</taxon>
        <taxon>Rhodophyta</taxon>
        <taxon>Stylonematophyceae</taxon>
        <taxon>Stylonematales</taxon>
        <taxon>Stylonemataceae</taxon>
        <taxon>Rhodosorus</taxon>
    </lineage>
</organism>
<dbReference type="EMBL" id="JAMWBK010000001">
    <property type="protein sequence ID" value="KAJ8908836.1"/>
    <property type="molecule type" value="Genomic_DNA"/>
</dbReference>
<dbReference type="AlphaFoldDB" id="A0AAV8V3Z8"/>
<comment type="caution">
    <text evidence="1">The sequence shown here is derived from an EMBL/GenBank/DDBJ whole genome shotgun (WGS) entry which is preliminary data.</text>
</comment>
<keyword evidence="2" id="KW-1185">Reference proteome</keyword>
<evidence type="ECO:0000313" key="1">
    <source>
        <dbReference type="EMBL" id="KAJ8908836.1"/>
    </source>
</evidence>
<name>A0AAV8V3Z8_9RHOD</name>
<accession>A0AAV8V3Z8</accession>
<dbReference type="Proteomes" id="UP001157974">
    <property type="component" value="Unassembled WGS sequence"/>
</dbReference>